<evidence type="ECO:0000256" key="7">
    <source>
        <dbReference type="RuleBase" id="RU362048"/>
    </source>
</evidence>
<accession>A0ABU1D7R5</accession>
<feature type="transmembrane region" description="Helical" evidence="7">
    <location>
        <begin position="193"/>
        <end position="213"/>
    </location>
</feature>
<dbReference type="InterPro" id="IPR002771">
    <property type="entry name" value="Multi_antbiot-R_MarC"/>
</dbReference>
<gene>
    <name evidence="8" type="ORF">Q8947_10875</name>
</gene>
<name>A0ABU1D7R5_9BURK</name>
<dbReference type="NCBIfam" id="TIGR00427">
    <property type="entry name" value="NAAT family transporter"/>
    <property type="match status" value="1"/>
</dbReference>
<evidence type="ECO:0000256" key="5">
    <source>
        <dbReference type="ARBA" id="ARBA00022989"/>
    </source>
</evidence>
<protein>
    <recommendedName>
        <fullName evidence="7">UPF0056 membrane protein</fullName>
    </recommendedName>
</protein>
<dbReference type="PANTHER" id="PTHR33508:SF1">
    <property type="entry name" value="UPF0056 MEMBRANE PROTEIN YHCE"/>
    <property type="match status" value="1"/>
</dbReference>
<evidence type="ECO:0000256" key="1">
    <source>
        <dbReference type="ARBA" id="ARBA00004651"/>
    </source>
</evidence>
<reference evidence="8 9" key="1">
    <citation type="submission" date="2023-08" db="EMBL/GenBank/DDBJ databases">
        <title>Alcaligenaceae gen. nov., a novel taxon isolated from the sludge of Yixing Pesticide Factory.</title>
        <authorList>
            <person name="Ruan L."/>
        </authorList>
    </citation>
    <scope>NUCLEOTIDE SEQUENCE [LARGE SCALE GENOMIC DNA]</scope>
    <source>
        <strain evidence="8 9">LG-2</strain>
    </source>
</reference>
<feature type="transmembrane region" description="Helical" evidence="7">
    <location>
        <begin position="53"/>
        <end position="74"/>
    </location>
</feature>
<evidence type="ECO:0000256" key="6">
    <source>
        <dbReference type="ARBA" id="ARBA00023136"/>
    </source>
</evidence>
<comment type="subcellular location">
    <subcellularLocation>
        <location evidence="1 7">Cell membrane</location>
        <topology evidence="1 7">Multi-pass membrane protein</topology>
    </subcellularLocation>
</comment>
<keyword evidence="4 7" id="KW-0812">Transmembrane</keyword>
<dbReference type="Pfam" id="PF01914">
    <property type="entry name" value="MarC"/>
    <property type="match status" value="1"/>
</dbReference>
<comment type="similarity">
    <text evidence="2 7">Belongs to the UPF0056 (MarC) family.</text>
</comment>
<keyword evidence="9" id="KW-1185">Reference proteome</keyword>
<evidence type="ECO:0000313" key="8">
    <source>
        <dbReference type="EMBL" id="MDR4126482.1"/>
    </source>
</evidence>
<proteinExistence type="inferred from homology"/>
<evidence type="ECO:0000256" key="3">
    <source>
        <dbReference type="ARBA" id="ARBA00022475"/>
    </source>
</evidence>
<organism evidence="8 9">
    <name type="scientific">Yanghanlia caeni</name>
    <dbReference type="NCBI Taxonomy" id="3064283"/>
    <lineage>
        <taxon>Bacteria</taxon>
        <taxon>Pseudomonadati</taxon>
        <taxon>Pseudomonadota</taxon>
        <taxon>Betaproteobacteria</taxon>
        <taxon>Burkholderiales</taxon>
        <taxon>Alcaligenaceae</taxon>
        <taxon>Yanghanlia</taxon>
    </lineage>
</organism>
<keyword evidence="3" id="KW-1003">Cell membrane</keyword>
<keyword evidence="5 7" id="KW-1133">Transmembrane helix</keyword>
<sequence>MMSLLFLDFGRSFLFTLATLLPILNPPAAAPIYLTLTQGAGHAARARLAKKVSINIVIMLACALIAGNMVLAFFGISLPVIRVGGGLLVVATAWSLINASDPDTRHAQDMADTYTYEQIRSKAFYPLAFPMIAGPGSLSAAITVGATVQHDTALRAAFKLSGALLGLLVAGVAVYFVLRFAGEVIRRLGPNGTAVVMRLSAFLLLCLGVQIIWDGAHDLIVNLAQEIKRS</sequence>
<comment type="caution">
    <text evidence="8">The sequence shown here is derived from an EMBL/GenBank/DDBJ whole genome shotgun (WGS) entry which is preliminary data.</text>
</comment>
<feature type="transmembrane region" description="Helical" evidence="7">
    <location>
        <begin position="160"/>
        <end position="181"/>
    </location>
</feature>
<evidence type="ECO:0000256" key="2">
    <source>
        <dbReference type="ARBA" id="ARBA00009784"/>
    </source>
</evidence>
<dbReference type="RefSeq" id="WP_347287271.1">
    <property type="nucleotide sequence ID" value="NZ_JAUZQE010000026.1"/>
</dbReference>
<dbReference type="PANTHER" id="PTHR33508">
    <property type="entry name" value="UPF0056 MEMBRANE PROTEIN YHCE"/>
    <property type="match status" value="1"/>
</dbReference>
<dbReference type="Proteomes" id="UP001232156">
    <property type="component" value="Unassembled WGS sequence"/>
</dbReference>
<evidence type="ECO:0000256" key="4">
    <source>
        <dbReference type="ARBA" id="ARBA00022692"/>
    </source>
</evidence>
<evidence type="ECO:0000313" key="9">
    <source>
        <dbReference type="Proteomes" id="UP001232156"/>
    </source>
</evidence>
<comment type="caution">
    <text evidence="7">Lacks conserved residue(s) required for the propagation of feature annotation.</text>
</comment>
<dbReference type="EMBL" id="JAUZQE010000026">
    <property type="protein sequence ID" value="MDR4126482.1"/>
    <property type="molecule type" value="Genomic_DNA"/>
</dbReference>
<keyword evidence="6 7" id="KW-0472">Membrane</keyword>
<feature type="transmembrane region" description="Helical" evidence="7">
    <location>
        <begin position="124"/>
        <end position="148"/>
    </location>
</feature>